<name>A0A101M077_PICGL</name>
<sequence length="57" mass="6753">MDKLKKKKKKNNFILAYRSFARTLVSSPKREDQQHQINNLVSSPKQLMTRCNNLKFS</sequence>
<keyword evidence="1" id="KW-0496">Mitochondrion</keyword>
<dbReference type="EMBL" id="LKAM01000005">
    <property type="protein sequence ID" value="KUM48619.1"/>
    <property type="molecule type" value="Genomic_DNA"/>
</dbReference>
<proteinExistence type="predicted"/>
<organism evidence="1">
    <name type="scientific">Picea glauca</name>
    <name type="common">White spruce</name>
    <name type="synonym">Pinus glauca</name>
    <dbReference type="NCBI Taxonomy" id="3330"/>
    <lineage>
        <taxon>Eukaryota</taxon>
        <taxon>Viridiplantae</taxon>
        <taxon>Streptophyta</taxon>
        <taxon>Embryophyta</taxon>
        <taxon>Tracheophyta</taxon>
        <taxon>Spermatophyta</taxon>
        <taxon>Pinopsida</taxon>
        <taxon>Pinidae</taxon>
        <taxon>Conifers I</taxon>
        <taxon>Pinales</taxon>
        <taxon>Pinaceae</taxon>
        <taxon>Picea</taxon>
    </lineage>
</organism>
<comment type="caution">
    <text evidence="1">The sequence shown here is derived from an EMBL/GenBank/DDBJ whole genome shotgun (WGS) entry which is preliminary data.</text>
</comment>
<protein>
    <submittedName>
        <fullName evidence="1">Uncharacterized protein</fullName>
    </submittedName>
</protein>
<dbReference type="AlphaFoldDB" id="A0A101M077"/>
<reference evidence="1" key="1">
    <citation type="journal article" date="2015" name="Genome Biol. Evol.">
        <title>Organellar Genomes of White Spruce (Picea glauca): Assembly and Annotation.</title>
        <authorList>
            <person name="Jackman S.D."/>
            <person name="Warren R.L."/>
            <person name="Gibb E.A."/>
            <person name="Vandervalk B.P."/>
            <person name="Mohamadi H."/>
            <person name="Chu J."/>
            <person name="Raymond A."/>
            <person name="Pleasance S."/>
            <person name="Coope R."/>
            <person name="Wildung M.R."/>
            <person name="Ritland C.E."/>
            <person name="Bousquet J."/>
            <person name="Jones S.J."/>
            <person name="Bohlmann J."/>
            <person name="Birol I."/>
        </authorList>
    </citation>
    <scope>NUCLEOTIDE SEQUENCE [LARGE SCALE GENOMIC DNA]</scope>
    <source>
        <tissue evidence="1">Flushing bud</tissue>
    </source>
</reference>
<gene>
    <name evidence="1" type="ORF">ABT39_MTgene4634</name>
</gene>
<evidence type="ECO:0000313" key="1">
    <source>
        <dbReference type="EMBL" id="KUM48619.1"/>
    </source>
</evidence>
<geneLocation type="mitochondrion" evidence="1"/>
<accession>A0A101M077</accession>